<dbReference type="OrthoDB" id="360521at2759"/>
<proteinExistence type="predicted"/>
<dbReference type="EnsemblMetazoa" id="Aqu2.1.02390_001">
    <property type="protein sequence ID" value="Aqu2.1.02390_001"/>
    <property type="gene ID" value="Aqu2.1.02390"/>
</dbReference>
<dbReference type="InterPro" id="IPR005607">
    <property type="entry name" value="BSD_dom"/>
</dbReference>
<name>A0A1X7SJZ6_AMPQE</name>
<dbReference type="AlphaFoldDB" id="A0A1X7SJZ6"/>
<dbReference type="InParanoid" id="A0A1X7SJZ6"/>
<evidence type="ECO:0000259" key="1">
    <source>
        <dbReference type="PROSITE" id="PS50858"/>
    </source>
</evidence>
<dbReference type="PROSITE" id="PS50858">
    <property type="entry name" value="BSD"/>
    <property type="match status" value="1"/>
</dbReference>
<organism evidence="2">
    <name type="scientific">Amphimedon queenslandica</name>
    <name type="common">Sponge</name>
    <dbReference type="NCBI Taxonomy" id="400682"/>
    <lineage>
        <taxon>Eukaryota</taxon>
        <taxon>Metazoa</taxon>
        <taxon>Porifera</taxon>
        <taxon>Demospongiae</taxon>
        <taxon>Heteroscleromorpha</taxon>
        <taxon>Haplosclerida</taxon>
        <taxon>Niphatidae</taxon>
        <taxon>Amphimedon</taxon>
    </lineage>
</organism>
<feature type="domain" description="BSD" evidence="1">
    <location>
        <begin position="1"/>
        <end position="18"/>
    </location>
</feature>
<protein>
    <recommendedName>
        <fullName evidence="1">BSD domain-containing protein</fullName>
    </recommendedName>
</protein>
<reference evidence="2" key="1">
    <citation type="submission" date="2017-05" db="UniProtKB">
        <authorList>
            <consortium name="EnsemblMetazoa"/>
        </authorList>
    </citation>
    <scope>IDENTIFICATION</scope>
</reference>
<sequence length="73" mass="8457">LTEEQFWVQFFQSHKFHRNRLPQSSSGGQSSSSMFHECIEQDITAIKDKPKTDDGLLIHESDAPLEVRGRERI</sequence>
<evidence type="ECO:0000313" key="2">
    <source>
        <dbReference type="EnsemblMetazoa" id="Aqu2.1.02390_001"/>
    </source>
</evidence>
<accession>A0A1X7SJZ6</accession>